<dbReference type="InterPro" id="IPR015621">
    <property type="entry name" value="IL-1_rcpt_fam"/>
</dbReference>
<feature type="non-terminal residue" evidence="5">
    <location>
        <position position="1"/>
    </location>
</feature>
<comment type="caution">
    <text evidence="5">The sequence shown here is derived from an EMBL/GenBank/DDBJ whole genome shotgun (WGS) entry which is preliminary data.</text>
</comment>
<dbReference type="AlphaFoldDB" id="A0ABD0QFL2"/>
<evidence type="ECO:0000256" key="2">
    <source>
        <dbReference type="ARBA" id="ARBA00023180"/>
    </source>
</evidence>
<dbReference type="PANTHER" id="PTHR11890">
    <property type="entry name" value="INTERLEUKIN-1 RECEPTOR FAMILY MEMBER"/>
    <property type="match status" value="1"/>
</dbReference>
<keyword evidence="1" id="KW-1015">Disulfide bond</keyword>
<dbReference type="EMBL" id="JAMKFB020000009">
    <property type="protein sequence ID" value="KAL0185029.1"/>
    <property type="molecule type" value="Genomic_DNA"/>
</dbReference>
<feature type="domain" description="TIR" evidence="4">
    <location>
        <begin position="4"/>
        <end position="54"/>
    </location>
</feature>
<dbReference type="PROSITE" id="PS50104">
    <property type="entry name" value="TIR"/>
    <property type="match status" value="1"/>
</dbReference>
<keyword evidence="2" id="KW-0325">Glycoprotein</keyword>
<accession>A0ABD0QFL2</accession>
<evidence type="ECO:0000259" key="4">
    <source>
        <dbReference type="PROSITE" id="PS50104"/>
    </source>
</evidence>
<proteinExistence type="predicted"/>
<sequence length="54" mass="5913">GDGKLYDAYIAYPRVLEGSSEKAEIFAMSTLPQVLEGLYGYKLFILGRDGLPGE</sequence>
<evidence type="ECO:0000313" key="5">
    <source>
        <dbReference type="EMBL" id="KAL0185029.1"/>
    </source>
</evidence>
<dbReference type="InterPro" id="IPR000157">
    <property type="entry name" value="TIR_dom"/>
</dbReference>
<dbReference type="InterPro" id="IPR035897">
    <property type="entry name" value="Toll_tir_struct_dom_sf"/>
</dbReference>
<dbReference type="SUPFAM" id="SSF52200">
    <property type="entry name" value="Toll/Interleukin receptor TIR domain"/>
    <property type="match status" value="1"/>
</dbReference>
<name>A0ABD0QFL2_CIRMR</name>
<keyword evidence="6" id="KW-1185">Reference proteome</keyword>
<evidence type="ECO:0000313" key="6">
    <source>
        <dbReference type="Proteomes" id="UP001529510"/>
    </source>
</evidence>
<keyword evidence="3" id="KW-0393">Immunoglobulin domain</keyword>
<dbReference type="Gene3D" id="3.40.50.10140">
    <property type="entry name" value="Toll/interleukin-1 receptor homology (TIR) domain"/>
    <property type="match status" value="1"/>
</dbReference>
<protein>
    <recommendedName>
        <fullName evidence="4">TIR domain-containing protein</fullName>
    </recommendedName>
</protein>
<gene>
    <name evidence="5" type="ORF">M9458_020725</name>
</gene>
<dbReference type="PANTHER" id="PTHR11890:SF3">
    <property type="entry name" value="INTERLEUKIN-1 RECEPTOR TYPE 2"/>
    <property type="match status" value="1"/>
</dbReference>
<feature type="non-terminal residue" evidence="5">
    <location>
        <position position="54"/>
    </location>
</feature>
<dbReference type="Proteomes" id="UP001529510">
    <property type="component" value="Unassembled WGS sequence"/>
</dbReference>
<dbReference type="PRINTS" id="PR01537">
    <property type="entry name" value="INTRLKN1R1F"/>
</dbReference>
<evidence type="ECO:0000256" key="1">
    <source>
        <dbReference type="ARBA" id="ARBA00023157"/>
    </source>
</evidence>
<evidence type="ECO:0000256" key="3">
    <source>
        <dbReference type="ARBA" id="ARBA00023319"/>
    </source>
</evidence>
<organism evidence="5 6">
    <name type="scientific">Cirrhinus mrigala</name>
    <name type="common">Mrigala</name>
    <dbReference type="NCBI Taxonomy" id="683832"/>
    <lineage>
        <taxon>Eukaryota</taxon>
        <taxon>Metazoa</taxon>
        <taxon>Chordata</taxon>
        <taxon>Craniata</taxon>
        <taxon>Vertebrata</taxon>
        <taxon>Euteleostomi</taxon>
        <taxon>Actinopterygii</taxon>
        <taxon>Neopterygii</taxon>
        <taxon>Teleostei</taxon>
        <taxon>Ostariophysi</taxon>
        <taxon>Cypriniformes</taxon>
        <taxon>Cyprinidae</taxon>
        <taxon>Labeoninae</taxon>
        <taxon>Labeonini</taxon>
        <taxon>Cirrhinus</taxon>
    </lineage>
</organism>
<reference evidence="5 6" key="1">
    <citation type="submission" date="2024-05" db="EMBL/GenBank/DDBJ databases">
        <title>Genome sequencing and assembly of Indian major carp, Cirrhinus mrigala (Hamilton, 1822).</title>
        <authorList>
            <person name="Mohindra V."/>
            <person name="Chowdhury L.M."/>
            <person name="Lal K."/>
            <person name="Jena J.K."/>
        </authorList>
    </citation>
    <scope>NUCLEOTIDE SEQUENCE [LARGE SCALE GENOMIC DNA]</scope>
    <source>
        <strain evidence="5">CM1030</strain>
        <tissue evidence="5">Blood</tissue>
    </source>
</reference>